<dbReference type="Gene3D" id="3.90.1340.10">
    <property type="entry name" value="Phage tail collar domain"/>
    <property type="match status" value="1"/>
</dbReference>
<reference evidence="3 4" key="1">
    <citation type="submission" date="2016-09" db="EMBL/GenBank/DDBJ databases">
        <title>Genome-resolved meta-omics ties microbial dynamics to process performance in biotechnology for thiocyanate degradation.</title>
        <authorList>
            <person name="Kantor R.S."/>
            <person name="Huddy R.J."/>
            <person name="Iyer R."/>
            <person name="Thomas B.C."/>
            <person name="Brown C.T."/>
            <person name="Anantharaman K."/>
            <person name="Tringe S."/>
            <person name="Hettich R.L."/>
            <person name="Harrison S.T."/>
            <person name="Banfield J.F."/>
        </authorList>
    </citation>
    <scope>NUCLEOTIDE SEQUENCE [LARGE SCALE GENOMIC DNA]</scope>
    <source>
        <strain evidence="3">59-99</strain>
    </source>
</reference>
<feature type="chain" id="PRO_5012973895" description="Phage tail collar domain-containing protein" evidence="1">
    <location>
        <begin position="20"/>
        <end position="238"/>
    </location>
</feature>
<dbReference type="InterPro" id="IPR037053">
    <property type="entry name" value="Phage_tail_collar_dom_sf"/>
</dbReference>
<keyword evidence="1" id="KW-0732">Signal</keyword>
<proteinExistence type="predicted"/>
<name>A0A1M3L5P7_9BACT</name>
<dbReference type="Proteomes" id="UP000184233">
    <property type="component" value="Unassembled WGS sequence"/>
</dbReference>
<dbReference type="InterPro" id="IPR011083">
    <property type="entry name" value="Phage_tail_collar_dom"/>
</dbReference>
<dbReference type="EMBL" id="MKVH01000003">
    <property type="protein sequence ID" value="OJX60784.1"/>
    <property type="molecule type" value="Genomic_DNA"/>
</dbReference>
<evidence type="ECO:0000313" key="3">
    <source>
        <dbReference type="EMBL" id="OJX60784.1"/>
    </source>
</evidence>
<protein>
    <recommendedName>
        <fullName evidence="2">Phage tail collar domain-containing protein</fullName>
    </recommendedName>
</protein>
<feature type="signal peptide" evidence="1">
    <location>
        <begin position="1"/>
        <end position="19"/>
    </location>
</feature>
<sequence>MKILTLFIVLCFSVALSSAQIPEQFSVSGQFVRADGSFPPDGPIDVTVSLYDGAEAPSAVWEATISTTIRSGVMNLLLGGPGQPPLPDFFTTYWIGVRTGDETFQPRVRISAVPQALTALRSIDGVPIGTIVPFAGSPDKIPGGWLACDGSAVSRTTFAILFGMLGTRWGNGDNVDSFNLPDLRGMVIRGASPSDAVIDDGVSSTDDSMYRQSGYSSSVATSSAASTVVDILYIIRAR</sequence>
<accession>A0A1M3L5P7</accession>
<dbReference type="Pfam" id="PF07484">
    <property type="entry name" value="Collar"/>
    <property type="match status" value="1"/>
</dbReference>
<comment type="caution">
    <text evidence="3">The sequence shown here is derived from an EMBL/GenBank/DDBJ whole genome shotgun (WGS) entry which is preliminary data.</text>
</comment>
<organism evidence="3 4">
    <name type="scientific">Candidatus Kapaibacterium thiocyanatum</name>
    <dbReference type="NCBI Taxonomy" id="1895771"/>
    <lineage>
        <taxon>Bacteria</taxon>
        <taxon>Pseudomonadati</taxon>
        <taxon>Candidatus Kapaibacteriota</taxon>
        <taxon>Candidatus Kapaibacteriia</taxon>
        <taxon>Candidatus Kapaibacteriales</taxon>
        <taxon>Candidatus Kapaibacteriaceae</taxon>
        <taxon>Candidatus Kapaibacterium</taxon>
    </lineage>
</organism>
<dbReference type="STRING" id="1895771.BGO89_04260"/>
<feature type="domain" description="Phage tail collar" evidence="2">
    <location>
        <begin position="129"/>
        <end position="188"/>
    </location>
</feature>
<evidence type="ECO:0000313" key="4">
    <source>
        <dbReference type="Proteomes" id="UP000184233"/>
    </source>
</evidence>
<dbReference type="AlphaFoldDB" id="A0A1M3L5P7"/>
<dbReference type="SUPFAM" id="SSF88874">
    <property type="entry name" value="Receptor-binding domain of short tail fibre protein gp12"/>
    <property type="match status" value="1"/>
</dbReference>
<evidence type="ECO:0000256" key="1">
    <source>
        <dbReference type="SAM" id="SignalP"/>
    </source>
</evidence>
<gene>
    <name evidence="3" type="ORF">BGO89_04260</name>
</gene>
<evidence type="ECO:0000259" key="2">
    <source>
        <dbReference type="Pfam" id="PF07484"/>
    </source>
</evidence>